<protein>
    <submittedName>
        <fullName evidence="2">Uncharacterized protein</fullName>
    </submittedName>
</protein>
<evidence type="ECO:0000313" key="3">
    <source>
        <dbReference type="Proteomes" id="UP000295083"/>
    </source>
</evidence>
<evidence type="ECO:0000256" key="1">
    <source>
        <dbReference type="SAM" id="MobiDB-lite"/>
    </source>
</evidence>
<gene>
    <name evidence="2" type="ORF">C8035_v008097</name>
</gene>
<accession>A0A4V3HSM4</accession>
<evidence type="ECO:0000313" key="2">
    <source>
        <dbReference type="EMBL" id="TDZ36199.1"/>
    </source>
</evidence>
<feature type="region of interest" description="Disordered" evidence="1">
    <location>
        <begin position="128"/>
        <end position="168"/>
    </location>
</feature>
<dbReference type="Proteomes" id="UP000295083">
    <property type="component" value="Unassembled WGS sequence"/>
</dbReference>
<keyword evidence="3" id="KW-1185">Reference proteome</keyword>
<name>A0A4V3HSM4_9PEZI</name>
<dbReference type="AlphaFoldDB" id="A0A4V3HSM4"/>
<feature type="region of interest" description="Disordered" evidence="1">
    <location>
        <begin position="1"/>
        <end position="21"/>
    </location>
</feature>
<comment type="caution">
    <text evidence="2">The sequence shown here is derived from an EMBL/GenBank/DDBJ whole genome shotgun (WGS) entry which is preliminary data.</text>
</comment>
<proteinExistence type="predicted"/>
<organism evidence="2 3">
    <name type="scientific">Colletotrichum spinosum</name>
    <dbReference type="NCBI Taxonomy" id="1347390"/>
    <lineage>
        <taxon>Eukaryota</taxon>
        <taxon>Fungi</taxon>
        <taxon>Dikarya</taxon>
        <taxon>Ascomycota</taxon>
        <taxon>Pezizomycotina</taxon>
        <taxon>Sordariomycetes</taxon>
        <taxon>Hypocreomycetidae</taxon>
        <taxon>Glomerellales</taxon>
        <taxon>Glomerellaceae</taxon>
        <taxon>Colletotrichum</taxon>
        <taxon>Colletotrichum orbiculare species complex</taxon>
    </lineage>
</organism>
<feature type="compositionally biased region" description="Polar residues" evidence="1">
    <location>
        <begin position="1"/>
        <end position="10"/>
    </location>
</feature>
<dbReference type="EMBL" id="QAPG01000033">
    <property type="protein sequence ID" value="TDZ36199.1"/>
    <property type="molecule type" value="Genomic_DNA"/>
</dbReference>
<feature type="compositionally biased region" description="Basic and acidic residues" evidence="1">
    <location>
        <begin position="150"/>
        <end position="168"/>
    </location>
</feature>
<sequence>MLVYMTSTAPQRRKPSPSPLSDVVENHIVKPNNTGIPRVDKFKSDLNTAGNGSIIQRNGLPHTPSCAISRIHRRFSLSVYLDTDEARVRVVKPHRKGLSPSSRDSKAFCPEDVIPARAFMSVTSTVQGAMPHSKSPFASRPPYGAQDVGVGKDDGGAEQVEPHAHAET</sequence>
<reference evidence="2 3" key="1">
    <citation type="submission" date="2018-11" db="EMBL/GenBank/DDBJ databases">
        <title>Genome sequence and assembly of Colletotrichum spinosum.</title>
        <authorList>
            <person name="Gan P."/>
            <person name="Shirasu K."/>
        </authorList>
    </citation>
    <scope>NUCLEOTIDE SEQUENCE [LARGE SCALE GENOMIC DNA]</scope>
    <source>
        <strain evidence="2 3">CBS 515.97</strain>
    </source>
</reference>